<dbReference type="Pfam" id="PF02949">
    <property type="entry name" value="7tm_6"/>
    <property type="match status" value="1"/>
</dbReference>
<accession>A0A9P0IZU1</accession>
<dbReference type="GO" id="GO:0005549">
    <property type="term" value="F:odorant binding"/>
    <property type="evidence" value="ECO:0007669"/>
    <property type="project" value="InterPro"/>
</dbReference>
<evidence type="ECO:0000256" key="6">
    <source>
        <dbReference type="ARBA" id="ARBA00023136"/>
    </source>
</evidence>
<gene>
    <name evidence="9" type="ORF">APHIGO_LOCUS5391</name>
</gene>
<evidence type="ECO:0000256" key="7">
    <source>
        <dbReference type="ARBA" id="ARBA00023170"/>
    </source>
</evidence>
<keyword evidence="4" id="KW-0552">Olfaction</keyword>
<evidence type="ECO:0000256" key="5">
    <source>
        <dbReference type="ARBA" id="ARBA00022989"/>
    </source>
</evidence>
<dbReference type="EMBL" id="OU899035">
    <property type="protein sequence ID" value="CAH1724020.1"/>
    <property type="molecule type" value="Genomic_DNA"/>
</dbReference>
<evidence type="ECO:0000256" key="4">
    <source>
        <dbReference type="ARBA" id="ARBA00022725"/>
    </source>
</evidence>
<keyword evidence="6" id="KW-0472">Membrane</keyword>
<reference evidence="9" key="1">
    <citation type="submission" date="2022-02" db="EMBL/GenBank/DDBJ databases">
        <authorList>
            <person name="King R."/>
        </authorList>
    </citation>
    <scope>NUCLEOTIDE SEQUENCE</scope>
</reference>
<keyword evidence="3" id="KW-0812">Transmembrane</keyword>
<evidence type="ECO:0000256" key="1">
    <source>
        <dbReference type="ARBA" id="ARBA00004141"/>
    </source>
</evidence>
<dbReference type="GO" id="GO:0016020">
    <property type="term" value="C:membrane"/>
    <property type="evidence" value="ECO:0007669"/>
    <property type="project" value="UniProtKB-SubCell"/>
</dbReference>
<evidence type="ECO:0000313" key="9">
    <source>
        <dbReference type="EMBL" id="CAH1724020.1"/>
    </source>
</evidence>
<reference evidence="9" key="2">
    <citation type="submission" date="2022-10" db="EMBL/GenBank/DDBJ databases">
        <authorList>
            <consortium name="ENA_rothamsted_submissions"/>
            <consortium name="culmorum"/>
            <person name="King R."/>
        </authorList>
    </citation>
    <scope>NUCLEOTIDE SEQUENCE</scope>
</reference>
<dbReference type="GO" id="GO:0004984">
    <property type="term" value="F:olfactory receptor activity"/>
    <property type="evidence" value="ECO:0007669"/>
    <property type="project" value="InterPro"/>
</dbReference>
<dbReference type="AlphaFoldDB" id="A0A9P0IZU1"/>
<sequence>MDLSNLIVIIQDHQKLTKKIHDIFDEMRPIILFQLLSESILMSLIPLVLFLNSNNGISLTSTESIKLLSAEIANTGHLFSACYLFSLIDIYNDTINFALYNCNWTEMNINFKKLLLFTMQMNNANNFKLNISTNIIVNLKLFTNLKFAVASYKTYAN</sequence>
<dbReference type="InterPro" id="IPR004117">
    <property type="entry name" value="7tm6_olfct_rcpt"/>
</dbReference>
<name>A0A9P0IZU1_APHGO</name>
<evidence type="ECO:0000256" key="3">
    <source>
        <dbReference type="ARBA" id="ARBA00022692"/>
    </source>
</evidence>
<comment type="subcellular location">
    <subcellularLocation>
        <location evidence="1">Membrane</location>
        <topology evidence="1">Multi-pass membrane protein</topology>
    </subcellularLocation>
</comment>
<keyword evidence="10" id="KW-1185">Reference proteome</keyword>
<organism evidence="9 10">
    <name type="scientific">Aphis gossypii</name>
    <name type="common">Cotton aphid</name>
    <dbReference type="NCBI Taxonomy" id="80765"/>
    <lineage>
        <taxon>Eukaryota</taxon>
        <taxon>Metazoa</taxon>
        <taxon>Ecdysozoa</taxon>
        <taxon>Arthropoda</taxon>
        <taxon>Hexapoda</taxon>
        <taxon>Insecta</taxon>
        <taxon>Pterygota</taxon>
        <taxon>Neoptera</taxon>
        <taxon>Paraneoptera</taxon>
        <taxon>Hemiptera</taxon>
        <taxon>Sternorrhyncha</taxon>
        <taxon>Aphidomorpha</taxon>
        <taxon>Aphidoidea</taxon>
        <taxon>Aphididae</taxon>
        <taxon>Aphidini</taxon>
        <taxon>Aphis</taxon>
        <taxon>Aphis</taxon>
    </lineage>
</organism>
<dbReference type="GO" id="GO:0007165">
    <property type="term" value="P:signal transduction"/>
    <property type="evidence" value="ECO:0007669"/>
    <property type="project" value="UniProtKB-KW"/>
</dbReference>
<proteinExistence type="predicted"/>
<keyword evidence="5" id="KW-1133">Transmembrane helix</keyword>
<evidence type="ECO:0000313" key="10">
    <source>
        <dbReference type="Proteomes" id="UP001154329"/>
    </source>
</evidence>
<evidence type="ECO:0000256" key="8">
    <source>
        <dbReference type="ARBA" id="ARBA00023224"/>
    </source>
</evidence>
<protein>
    <submittedName>
        <fullName evidence="9">Uncharacterized protein</fullName>
    </submittedName>
</protein>
<dbReference type="Proteomes" id="UP001154329">
    <property type="component" value="Chromosome 2"/>
</dbReference>
<evidence type="ECO:0000256" key="2">
    <source>
        <dbReference type="ARBA" id="ARBA00022606"/>
    </source>
</evidence>
<keyword evidence="7" id="KW-0675">Receptor</keyword>
<keyword evidence="2" id="KW-0716">Sensory transduction</keyword>
<keyword evidence="8" id="KW-0807">Transducer</keyword>